<feature type="transmembrane region" description="Helical" evidence="10">
    <location>
        <begin position="21"/>
        <end position="40"/>
    </location>
</feature>
<dbReference type="InterPro" id="IPR000276">
    <property type="entry name" value="GPCR_Rhodpsn"/>
</dbReference>
<reference evidence="12" key="1">
    <citation type="submission" date="2020-11" db="EMBL/GenBank/DDBJ databases">
        <authorList>
            <person name="Tran Van P."/>
        </authorList>
    </citation>
    <scope>NUCLEOTIDE SEQUENCE</scope>
</reference>
<dbReference type="GO" id="GO:0004930">
    <property type="term" value="F:G protein-coupled receptor activity"/>
    <property type="evidence" value="ECO:0007669"/>
    <property type="project" value="UniProtKB-KW"/>
</dbReference>
<organism evidence="12">
    <name type="scientific">Darwinula stevensoni</name>
    <dbReference type="NCBI Taxonomy" id="69355"/>
    <lineage>
        <taxon>Eukaryota</taxon>
        <taxon>Metazoa</taxon>
        <taxon>Ecdysozoa</taxon>
        <taxon>Arthropoda</taxon>
        <taxon>Crustacea</taxon>
        <taxon>Oligostraca</taxon>
        <taxon>Ostracoda</taxon>
        <taxon>Podocopa</taxon>
        <taxon>Podocopida</taxon>
        <taxon>Darwinulocopina</taxon>
        <taxon>Darwinuloidea</taxon>
        <taxon>Darwinulidae</taxon>
        <taxon>Darwinula</taxon>
    </lineage>
</organism>
<feature type="non-terminal residue" evidence="12">
    <location>
        <position position="1"/>
    </location>
</feature>
<evidence type="ECO:0000256" key="1">
    <source>
        <dbReference type="ARBA" id="ARBA00004651"/>
    </source>
</evidence>
<evidence type="ECO:0000256" key="3">
    <source>
        <dbReference type="ARBA" id="ARBA00022475"/>
    </source>
</evidence>
<evidence type="ECO:0000256" key="2">
    <source>
        <dbReference type="ARBA" id="ARBA00010663"/>
    </source>
</evidence>
<dbReference type="EMBL" id="LR947876">
    <property type="protein sequence ID" value="CAD7255703.1"/>
    <property type="molecule type" value="Genomic_DNA"/>
</dbReference>
<dbReference type="AlphaFoldDB" id="A0A7R9FUQ1"/>
<comment type="similarity">
    <text evidence="2">Belongs to the G-protein coupled receptor 1 family.</text>
</comment>
<dbReference type="PANTHER" id="PTHR24248">
    <property type="entry name" value="ADRENERGIC RECEPTOR-RELATED G-PROTEIN COUPLED RECEPTOR"/>
    <property type="match status" value="1"/>
</dbReference>
<keyword evidence="13" id="KW-1185">Reference proteome</keyword>
<accession>A0A7R9FUQ1</accession>
<keyword evidence="3" id="KW-1003">Cell membrane</keyword>
<evidence type="ECO:0000313" key="13">
    <source>
        <dbReference type="Proteomes" id="UP000677054"/>
    </source>
</evidence>
<dbReference type="Proteomes" id="UP000677054">
    <property type="component" value="Unassembled WGS sequence"/>
</dbReference>
<evidence type="ECO:0000256" key="8">
    <source>
        <dbReference type="ARBA" id="ARBA00023170"/>
    </source>
</evidence>
<comment type="subcellular location">
    <subcellularLocation>
        <location evidence="1">Cell membrane</location>
        <topology evidence="1">Multi-pass membrane protein</topology>
    </subcellularLocation>
</comment>
<keyword evidence="8" id="KW-0675">Receptor</keyword>
<dbReference type="Gene3D" id="1.20.1070.10">
    <property type="entry name" value="Rhodopsin 7-helix transmembrane proteins"/>
    <property type="match status" value="1"/>
</dbReference>
<keyword evidence="6" id="KW-0297">G-protein coupled receptor</keyword>
<feature type="domain" description="G-protein coupled receptors family 1 profile" evidence="11">
    <location>
        <begin position="1"/>
        <end position="79"/>
    </location>
</feature>
<dbReference type="InterPro" id="IPR017452">
    <property type="entry name" value="GPCR_Rhodpsn_7TM"/>
</dbReference>
<keyword evidence="5 10" id="KW-1133">Transmembrane helix</keyword>
<protein>
    <recommendedName>
        <fullName evidence="11">G-protein coupled receptors family 1 profile domain-containing protein</fullName>
    </recommendedName>
</protein>
<evidence type="ECO:0000313" key="12">
    <source>
        <dbReference type="EMBL" id="CAD7255703.1"/>
    </source>
</evidence>
<keyword evidence="7 10" id="KW-0472">Membrane</keyword>
<feature type="transmembrane region" description="Helical" evidence="10">
    <location>
        <begin position="60"/>
        <end position="82"/>
    </location>
</feature>
<evidence type="ECO:0000259" key="11">
    <source>
        <dbReference type="PROSITE" id="PS50262"/>
    </source>
</evidence>
<dbReference type="PRINTS" id="PR00237">
    <property type="entry name" value="GPCRRHODOPSN"/>
</dbReference>
<keyword evidence="9" id="KW-0807">Transducer</keyword>
<dbReference type="OrthoDB" id="5957871at2759"/>
<evidence type="ECO:0000256" key="6">
    <source>
        <dbReference type="ARBA" id="ARBA00023040"/>
    </source>
</evidence>
<dbReference type="GO" id="GO:0005886">
    <property type="term" value="C:plasma membrane"/>
    <property type="evidence" value="ECO:0007669"/>
    <property type="project" value="UniProtKB-SubCell"/>
</dbReference>
<evidence type="ECO:0000256" key="10">
    <source>
        <dbReference type="SAM" id="Phobius"/>
    </source>
</evidence>
<evidence type="ECO:0000256" key="5">
    <source>
        <dbReference type="ARBA" id="ARBA00022989"/>
    </source>
</evidence>
<dbReference type="Pfam" id="PF00001">
    <property type="entry name" value="7tm_1"/>
    <property type="match status" value="1"/>
</dbReference>
<name>A0A7R9FUQ1_9CRUS</name>
<dbReference type="EMBL" id="CAJPEV010048358">
    <property type="protein sequence ID" value="CAG0910441.1"/>
    <property type="molecule type" value="Genomic_DNA"/>
</dbReference>
<evidence type="ECO:0000256" key="4">
    <source>
        <dbReference type="ARBA" id="ARBA00022692"/>
    </source>
</evidence>
<gene>
    <name evidence="12" type="ORF">DSTB1V02_LOCUS15448</name>
</gene>
<sequence>SPILPDPERERRRLARKKENRATLVLGLIVGAFILCWLPFFAMYVLDVLCPSVCTAGEGIFAIAFWLGYCNSAFNPIIYTIFNKDFRNAFHKILCK</sequence>
<proteinExistence type="inferred from homology"/>
<dbReference type="PROSITE" id="PS50262">
    <property type="entry name" value="G_PROTEIN_RECEP_F1_2"/>
    <property type="match status" value="1"/>
</dbReference>
<evidence type="ECO:0000256" key="7">
    <source>
        <dbReference type="ARBA" id="ARBA00023136"/>
    </source>
</evidence>
<keyword evidence="4 10" id="KW-0812">Transmembrane</keyword>
<evidence type="ECO:0000256" key="9">
    <source>
        <dbReference type="ARBA" id="ARBA00023224"/>
    </source>
</evidence>
<dbReference type="PANTHER" id="PTHR24248:SF189">
    <property type="entry name" value="ALPHA2-ADRENERGIC-LIKE OCTOPAMINE RECEPTOR, ISOFORM B"/>
    <property type="match status" value="1"/>
</dbReference>
<dbReference type="SUPFAM" id="SSF81321">
    <property type="entry name" value="Family A G protein-coupled receptor-like"/>
    <property type="match status" value="1"/>
</dbReference>